<keyword evidence="1" id="KW-1133">Transmembrane helix</keyword>
<organism evidence="2 3">
    <name type="scientific">Engystomops pustulosus</name>
    <name type="common">Tungara frog</name>
    <name type="synonym">Physalaemus pustulosus</name>
    <dbReference type="NCBI Taxonomy" id="76066"/>
    <lineage>
        <taxon>Eukaryota</taxon>
        <taxon>Metazoa</taxon>
        <taxon>Chordata</taxon>
        <taxon>Craniata</taxon>
        <taxon>Vertebrata</taxon>
        <taxon>Euteleostomi</taxon>
        <taxon>Amphibia</taxon>
        <taxon>Batrachia</taxon>
        <taxon>Anura</taxon>
        <taxon>Neobatrachia</taxon>
        <taxon>Hyloidea</taxon>
        <taxon>Leptodactylidae</taxon>
        <taxon>Leiuperinae</taxon>
        <taxon>Engystomops</taxon>
    </lineage>
</organism>
<evidence type="ECO:0000256" key="1">
    <source>
        <dbReference type="SAM" id="Phobius"/>
    </source>
</evidence>
<feature type="transmembrane region" description="Helical" evidence="1">
    <location>
        <begin position="55"/>
        <end position="81"/>
    </location>
</feature>
<name>A0AAV7BWJ2_ENGPU</name>
<evidence type="ECO:0000313" key="2">
    <source>
        <dbReference type="EMBL" id="KAG8576749.1"/>
    </source>
</evidence>
<evidence type="ECO:0000313" key="3">
    <source>
        <dbReference type="Proteomes" id="UP000824782"/>
    </source>
</evidence>
<keyword evidence="1" id="KW-0812">Transmembrane</keyword>
<proteinExistence type="predicted"/>
<protein>
    <submittedName>
        <fullName evidence="2">Uncharacterized protein</fullName>
    </submittedName>
</protein>
<comment type="caution">
    <text evidence="2">The sequence shown here is derived from an EMBL/GenBank/DDBJ whole genome shotgun (WGS) entry which is preliminary data.</text>
</comment>
<dbReference type="AlphaFoldDB" id="A0AAV7BWJ2"/>
<sequence>MCGATAMDGGTACRPLCYARCPHHLICHRCYSYAAAAAITSSRCLLPANGDMCCAVLYCTFTAVPAAFLSGYCMFDILVYIPTTENMD</sequence>
<gene>
    <name evidence="2" type="ORF">GDO81_009954</name>
</gene>
<reference evidence="2" key="1">
    <citation type="thesis" date="2020" institute="ProQuest LLC" country="789 East Eisenhower Parkway, Ann Arbor, MI, USA">
        <title>Comparative Genomics and Chromosome Evolution.</title>
        <authorList>
            <person name="Mudd A.B."/>
        </authorList>
    </citation>
    <scope>NUCLEOTIDE SEQUENCE</scope>
    <source>
        <strain evidence="2">237g6f4</strain>
        <tissue evidence="2">Blood</tissue>
    </source>
</reference>
<dbReference type="Proteomes" id="UP000824782">
    <property type="component" value="Unassembled WGS sequence"/>
</dbReference>
<keyword evidence="1" id="KW-0472">Membrane</keyword>
<dbReference type="EMBL" id="WNYA01000004">
    <property type="protein sequence ID" value="KAG8576749.1"/>
    <property type="molecule type" value="Genomic_DNA"/>
</dbReference>
<accession>A0AAV7BWJ2</accession>
<keyword evidence="3" id="KW-1185">Reference proteome</keyword>